<dbReference type="EMBL" id="JABEZY010000013">
    <property type="protein sequence ID" value="MBA0751261.1"/>
    <property type="molecule type" value="Genomic_DNA"/>
</dbReference>
<reference evidence="2 3" key="1">
    <citation type="journal article" date="2019" name="Genome Biol. Evol.">
        <title>Insights into the evolution of the New World diploid cottons (Gossypium, subgenus Houzingenia) based on genome sequencing.</title>
        <authorList>
            <person name="Grover C.E."/>
            <person name="Arick M.A. 2nd"/>
            <person name="Thrash A."/>
            <person name="Conover J.L."/>
            <person name="Sanders W.S."/>
            <person name="Peterson D.G."/>
            <person name="Frelichowski J.E."/>
            <person name="Scheffler J.A."/>
            <person name="Scheffler B.E."/>
            <person name="Wendel J.F."/>
        </authorList>
    </citation>
    <scope>NUCLEOTIDE SEQUENCE [LARGE SCALE GENOMIC DNA]</scope>
    <source>
        <strain evidence="2">5</strain>
        <tissue evidence="2">Leaf</tissue>
    </source>
</reference>
<evidence type="ECO:0000313" key="3">
    <source>
        <dbReference type="Proteomes" id="UP000593579"/>
    </source>
</evidence>
<accession>A0A7J9CS95</accession>
<keyword evidence="3" id="KW-1185">Reference proteome</keyword>
<dbReference type="Proteomes" id="UP000593579">
    <property type="component" value="Unassembled WGS sequence"/>
</dbReference>
<organism evidence="2 3">
    <name type="scientific">Gossypium gossypioides</name>
    <name type="common">Mexican cotton</name>
    <name type="synonym">Selera gossypioides</name>
    <dbReference type="NCBI Taxonomy" id="34282"/>
    <lineage>
        <taxon>Eukaryota</taxon>
        <taxon>Viridiplantae</taxon>
        <taxon>Streptophyta</taxon>
        <taxon>Embryophyta</taxon>
        <taxon>Tracheophyta</taxon>
        <taxon>Spermatophyta</taxon>
        <taxon>Magnoliopsida</taxon>
        <taxon>eudicotyledons</taxon>
        <taxon>Gunneridae</taxon>
        <taxon>Pentapetalae</taxon>
        <taxon>rosids</taxon>
        <taxon>malvids</taxon>
        <taxon>Malvales</taxon>
        <taxon>Malvaceae</taxon>
        <taxon>Malvoideae</taxon>
        <taxon>Gossypium</taxon>
    </lineage>
</organism>
<feature type="non-terminal residue" evidence="2">
    <location>
        <position position="31"/>
    </location>
</feature>
<comment type="caution">
    <text evidence="2">The sequence shown here is derived from an EMBL/GenBank/DDBJ whole genome shotgun (WGS) entry which is preliminary data.</text>
</comment>
<feature type="compositionally biased region" description="Polar residues" evidence="1">
    <location>
        <begin position="1"/>
        <end position="12"/>
    </location>
</feature>
<name>A0A7J9CS95_GOSGO</name>
<gene>
    <name evidence="2" type="ORF">Gogos_000197</name>
</gene>
<protein>
    <submittedName>
        <fullName evidence="2">Uncharacterized protein</fullName>
    </submittedName>
</protein>
<evidence type="ECO:0000256" key="1">
    <source>
        <dbReference type="SAM" id="MobiDB-lite"/>
    </source>
</evidence>
<evidence type="ECO:0000313" key="2">
    <source>
        <dbReference type="EMBL" id="MBA0751261.1"/>
    </source>
</evidence>
<feature type="region of interest" description="Disordered" evidence="1">
    <location>
        <begin position="1"/>
        <end position="31"/>
    </location>
</feature>
<feature type="compositionally biased region" description="Basic and acidic residues" evidence="1">
    <location>
        <begin position="13"/>
        <end position="31"/>
    </location>
</feature>
<dbReference type="AlphaFoldDB" id="A0A7J9CS95"/>
<proteinExistence type="predicted"/>
<sequence length="31" mass="3689">MEVATMLSSSAEPNDHRLCREARKYMNKEYK</sequence>